<accession>A0A2H3BI89</accession>
<organism evidence="1 2">
    <name type="scientific">Armillaria solidipes</name>
    <dbReference type="NCBI Taxonomy" id="1076256"/>
    <lineage>
        <taxon>Eukaryota</taxon>
        <taxon>Fungi</taxon>
        <taxon>Dikarya</taxon>
        <taxon>Basidiomycota</taxon>
        <taxon>Agaricomycotina</taxon>
        <taxon>Agaricomycetes</taxon>
        <taxon>Agaricomycetidae</taxon>
        <taxon>Agaricales</taxon>
        <taxon>Marasmiineae</taxon>
        <taxon>Physalacriaceae</taxon>
        <taxon>Armillaria</taxon>
    </lineage>
</organism>
<evidence type="ECO:0000313" key="1">
    <source>
        <dbReference type="EMBL" id="PBK62776.1"/>
    </source>
</evidence>
<sequence>MVIFGPQPPVAFLGDSTPTTEFLSFVTDSSPLPLDFCFDDIDVCHLYRDLGTLDNAIIGVLPIPGLYQYAVRLEYSDQQRTWLEEQGLCMELAVIADCAELFFAGLYTQWFGKWPSENRADEEQHRIIHFFPSYKWIENRDLPDGWMQQMAFEKLDYLEGVITQQYEVIAYIFD</sequence>
<protein>
    <submittedName>
        <fullName evidence="1">Uncharacterized protein</fullName>
    </submittedName>
</protein>
<keyword evidence="2" id="KW-1185">Reference proteome</keyword>
<dbReference type="Proteomes" id="UP000218334">
    <property type="component" value="Unassembled WGS sequence"/>
</dbReference>
<dbReference type="AlphaFoldDB" id="A0A2H3BI89"/>
<dbReference type="EMBL" id="KZ293463">
    <property type="protein sequence ID" value="PBK62776.1"/>
    <property type="molecule type" value="Genomic_DNA"/>
</dbReference>
<name>A0A2H3BI89_9AGAR</name>
<proteinExistence type="predicted"/>
<evidence type="ECO:0000313" key="2">
    <source>
        <dbReference type="Proteomes" id="UP000218334"/>
    </source>
</evidence>
<gene>
    <name evidence="1" type="ORF">ARMSODRAFT_980418</name>
</gene>
<reference evidence="2" key="1">
    <citation type="journal article" date="2017" name="Nat. Ecol. Evol.">
        <title>Genome expansion and lineage-specific genetic innovations in the forest pathogenic fungi Armillaria.</title>
        <authorList>
            <person name="Sipos G."/>
            <person name="Prasanna A.N."/>
            <person name="Walter M.C."/>
            <person name="O'Connor E."/>
            <person name="Balint B."/>
            <person name="Krizsan K."/>
            <person name="Kiss B."/>
            <person name="Hess J."/>
            <person name="Varga T."/>
            <person name="Slot J."/>
            <person name="Riley R."/>
            <person name="Boka B."/>
            <person name="Rigling D."/>
            <person name="Barry K."/>
            <person name="Lee J."/>
            <person name="Mihaltcheva S."/>
            <person name="LaButti K."/>
            <person name="Lipzen A."/>
            <person name="Waldron R."/>
            <person name="Moloney N.M."/>
            <person name="Sperisen C."/>
            <person name="Kredics L."/>
            <person name="Vagvoelgyi C."/>
            <person name="Patrignani A."/>
            <person name="Fitzpatrick D."/>
            <person name="Nagy I."/>
            <person name="Doyle S."/>
            <person name="Anderson J.B."/>
            <person name="Grigoriev I.V."/>
            <person name="Gueldener U."/>
            <person name="Muensterkoetter M."/>
            <person name="Nagy L.G."/>
        </authorList>
    </citation>
    <scope>NUCLEOTIDE SEQUENCE [LARGE SCALE GENOMIC DNA]</scope>
    <source>
        <strain evidence="2">28-4</strain>
    </source>
</reference>